<dbReference type="EMBL" id="BK015410">
    <property type="protein sequence ID" value="DAE05453.1"/>
    <property type="molecule type" value="Genomic_DNA"/>
</dbReference>
<accession>A0A8S5PFQ6</accession>
<reference evidence="1" key="1">
    <citation type="journal article" date="2021" name="Proc. Natl. Acad. Sci. U.S.A.">
        <title>A Catalog of Tens of Thousands of Viruses from Human Metagenomes Reveals Hidden Associations with Chronic Diseases.</title>
        <authorList>
            <person name="Tisza M.J."/>
            <person name="Buck C.B."/>
        </authorList>
    </citation>
    <scope>NUCLEOTIDE SEQUENCE</scope>
    <source>
        <strain evidence="1">CtMkg9</strain>
    </source>
</reference>
<organism evidence="1">
    <name type="scientific">Siphoviridae sp. ctMkg9</name>
    <dbReference type="NCBI Taxonomy" id="2825463"/>
    <lineage>
        <taxon>Viruses</taxon>
        <taxon>Duplodnaviria</taxon>
        <taxon>Heunggongvirae</taxon>
        <taxon>Uroviricota</taxon>
        <taxon>Caudoviricetes</taxon>
    </lineage>
</organism>
<proteinExistence type="predicted"/>
<name>A0A8S5PFQ6_9CAUD</name>
<evidence type="ECO:0000313" key="1">
    <source>
        <dbReference type="EMBL" id="DAE05453.1"/>
    </source>
</evidence>
<sequence>MLINKESLIIDGVKMAQYIIEAKFGYHKIWGKDTGRALSGDNSGTLKGIYPKITMTFRKLNDEEVGIILSLFNKAENKVTFYNPDLGKNIVNMSCYSNDQEYSQKYLGKIKGYSSAVISNKKREFYE</sequence>
<protein>
    <submittedName>
        <fullName evidence="1">Uncharacterized protein</fullName>
    </submittedName>
</protein>